<evidence type="ECO:0000313" key="2">
    <source>
        <dbReference type="Proteomes" id="UP000252172"/>
    </source>
</evidence>
<comment type="caution">
    <text evidence="1">The sequence shown here is derived from an EMBL/GenBank/DDBJ whole genome shotgun (WGS) entry which is preliminary data.</text>
</comment>
<proteinExistence type="predicted"/>
<dbReference type="RefSeq" id="WP_114304220.1">
    <property type="nucleotide sequence ID" value="NZ_QPIE01000006.1"/>
</dbReference>
<gene>
    <name evidence="1" type="ORF">DQ356_09365</name>
</gene>
<sequence length="196" mass="23060">MSRTVFLILCVIPVLVFSQNAIEKCNIQKSYFEDLYRVDAEDVKYLARNSEKPNTVLVSFARWCAPCLHHLPAHMALEKHFDVDFYILLVDKENDRRTLLAKDYVWKDYPNAKILIIKDYEKRGRGKKYNEFLKGITPPQFEVIDSMSKFFVLNTKGEVQMVTSYKDNPEGADWKDHRPLMRKHIMPLLTPKEKSE</sequence>
<dbReference type="Proteomes" id="UP000252172">
    <property type="component" value="Unassembled WGS sequence"/>
</dbReference>
<organism evidence="1 2">
    <name type="scientific">Chryseobacterium lacus</name>
    <dbReference type="NCBI Taxonomy" id="2058346"/>
    <lineage>
        <taxon>Bacteria</taxon>
        <taxon>Pseudomonadati</taxon>
        <taxon>Bacteroidota</taxon>
        <taxon>Flavobacteriia</taxon>
        <taxon>Flavobacteriales</taxon>
        <taxon>Weeksellaceae</taxon>
        <taxon>Chryseobacterium group</taxon>
        <taxon>Chryseobacterium</taxon>
    </lineage>
</organism>
<name>A0A368MWB4_9FLAO</name>
<dbReference type="SUPFAM" id="SSF52833">
    <property type="entry name" value="Thioredoxin-like"/>
    <property type="match status" value="1"/>
</dbReference>
<evidence type="ECO:0008006" key="3">
    <source>
        <dbReference type="Google" id="ProtNLM"/>
    </source>
</evidence>
<keyword evidence="2" id="KW-1185">Reference proteome</keyword>
<accession>A0A368MWB4</accession>
<dbReference type="InterPro" id="IPR036249">
    <property type="entry name" value="Thioredoxin-like_sf"/>
</dbReference>
<dbReference type="AlphaFoldDB" id="A0A368MWB4"/>
<dbReference type="Gene3D" id="3.40.30.10">
    <property type="entry name" value="Glutaredoxin"/>
    <property type="match status" value="1"/>
</dbReference>
<protein>
    <recommendedName>
        <fullName evidence="3">Thioredoxin domain-containing protein</fullName>
    </recommendedName>
</protein>
<dbReference type="EMBL" id="QPIE01000006">
    <property type="protein sequence ID" value="RCU42527.1"/>
    <property type="molecule type" value="Genomic_DNA"/>
</dbReference>
<reference evidence="1 2" key="1">
    <citation type="submission" date="2018-07" db="EMBL/GenBank/DDBJ databases">
        <title>Chryseobacterium lacus sp. nov., isolated from lake water.</title>
        <authorList>
            <person name="Li C.-M."/>
        </authorList>
    </citation>
    <scope>NUCLEOTIDE SEQUENCE [LARGE SCALE GENOMIC DNA]</scope>
    <source>
        <strain evidence="1 2">YLOS41</strain>
    </source>
</reference>
<evidence type="ECO:0000313" key="1">
    <source>
        <dbReference type="EMBL" id="RCU42527.1"/>
    </source>
</evidence>
<dbReference type="OrthoDB" id="1423529at2"/>